<dbReference type="Proteomes" id="UP001057998">
    <property type="component" value="Chromosome 1"/>
</dbReference>
<dbReference type="InterPro" id="IPR027417">
    <property type="entry name" value="P-loop_NTPase"/>
</dbReference>
<evidence type="ECO:0000256" key="7">
    <source>
        <dbReference type="ARBA" id="ARBA00023067"/>
    </source>
</evidence>
<keyword evidence="2" id="KW-0132">Cell division</keyword>
<feature type="coiled-coil region" evidence="10">
    <location>
        <begin position="514"/>
        <end position="600"/>
    </location>
</feature>
<evidence type="ECO:0000256" key="3">
    <source>
        <dbReference type="ARBA" id="ARBA00022741"/>
    </source>
</evidence>
<evidence type="ECO:0000256" key="8">
    <source>
        <dbReference type="ARBA" id="ARBA00023125"/>
    </source>
</evidence>
<dbReference type="Gene3D" id="3.30.70.3500">
    <property type="entry name" value="MukB, hinge domain"/>
    <property type="match status" value="1"/>
</dbReference>
<keyword evidence="4" id="KW-0159">Chromosome partition</keyword>
<proteinExistence type="predicted"/>
<evidence type="ECO:0000256" key="1">
    <source>
        <dbReference type="ARBA" id="ARBA00022490"/>
    </source>
</evidence>
<organism evidence="13 14">
    <name type="scientific">Photobacterium atrarenae</name>
    <dbReference type="NCBI Taxonomy" id="865757"/>
    <lineage>
        <taxon>Bacteria</taxon>
        <taxon>Pseudomonadati</taxon>
        <taxon>Pseudomonadota</taxon>
        <taxon>Gammaproteobacteria</taxon>
        <taxon>Vibrionales</taxon>
        <taxon>Vibrionaceae</taxon>
        <taxon>Photobacterium</taxon>
    </lineage>
</organism>
<keyword evidence="3" id="KW-0547">Nucleotide-binding</keyword>
<keyword evidence="1" id="KW-0963">Cytoplasm</keyword>
<evidence type="ECO:0000256" key="10">
    <source>
        <dbReference type="SAM" id="Coils"/>
    </source>
</evidence>
<keyword evidence="7" id="KW-0226">DNA condensation</keyword>
<keyword evidence="5" id="KW-0067">ATP-binding</keyword>
<dbReference type="PANTHER" id="PTHR42963">
    <property type="entry name" value="CHROMOSOME PARTITION PROTEIN MUKB"/>
    <property type="match status" value="1"/>
</dbReference>
<feature type="coiled-coil region" evidence="10">
    <location>
        <begin position="936"/>
        <end position="1095"/>
    </location>
</feature>
<dbReference type="EMBL" id="CP101508">
    <property type="protein sequence ID" value="UTV28742.1"/>
    <property type="molecule type" value="Genomic_DNA"/>
</dbReference>
<feature type="domain" description="MukB hinge" evidence="12">
    <location>
        <begin position="645"/>
        <end position="810"/>
    </location>
</feature>
<evidence type="ECO:0000256" key="4">
    <source>
        <dbReference type="ARBA" id="ARBA00022829"/>
    </source>
</evidence>
<dbReference type="Pfam" id="PF13558">
    <property type="entry name" value="SbcC_Walker_B"/>
    <property type="match status" value="1"/>
</dbReference>
<feature type="domain" description="MukB N-terminal" evidence="11">
    <location>
        <begin position="2"/>
        <end position="226"/>
    </location>
</feature>
<keyword evidence="8" id="KW-0238">DNA-binding</keyword>
<dbReference type="Pfam" id="PF16330">
    <property type="entry name" value="MukB_hinge"/>
    <property type="match status" value="1"/>
</dbReference>
<evidence type="ECO:0000256" key="5">
    <source>
        <dbReference type="ARBA" id="ARBA00022840"/>
    </source>
</evidence>
<dbReference type="SUPFAM" id="SSF52540">
    <property type="entry name" value="P-loop containing nucleoside triphosphate hydrolases"/>
    <property type="match status" value="2"/>
</dbReference>
<evidence type="ECO:0000313" key="14">
    <source>
        <dbReference type="Proteomes" id="UP001057998"/>
    </source>
</evidence>
<keyword evidence="14" id="KW-1185">Reference proteome</keyword>
<evidence type="ECO:0000259" key="12">
    <source>
        <dbReference type="Pfam" id="PF16330"/>
    </source>
</evidence>
<dbReference type="NCBIfam" id="NF003422">
    <property type="entry name" value="PRK04863.1"/>
    <property type="match status" value="1"/>
</dbReference>
<keyword evidence="6 10" id="KW-0175">Coiled coil</keyword>
<sequence>MERGKYQSLTMVNWNGFFARTFDIDNLVTTLSGGNGAGKSTTMAAFITSLIPDQSLLHFRNTTEAGSSNASRDKGLHGKLKPGACYAALDVVNSKNQRIMFAVKLQQVAGRDKKVDIKPFIIQGLPSQVKPTEVLVETLSENQARVRQINEVKDVVTEMEGVQFKAFNSVTDYHAQMFEFGVLPKKLRNSSDRSKFYRLIEASLYGGISSAITRSLRDYLLPQNTGVKKAFQDMEAALRENRMTLEAIKLTQNDRDLFKHLITEATNYVAADYMRHANERRKKLEMTLSLRGELTGSRQQLEDQQRALTNMTGELDELTELEGALEQDHQAASDHLQLVQTAVRQQEKIERYREDLEALTERLEEQVVVVEEAAEQLAMAEEQALLSEEEVDSLKTQLADYQQALDMQQTRALQYQQAVQALEKARELANDHQLLPDQAVPYLAQLKKEQDTQTTALLALKHKLDMSSAAARQFEKGLAIVTTIAGTVERSGAADKARELIAHARQLRGIADRGEQLKSQYRDLERSMRSQRQALEMAEQYAKRFAMTIDGELALAEEQARHEATLESLEQQQADLVEQRSELRRQEQQLGTQISTLEAAAPAWIAASESLDKLAEQSGQELHDSQSVMAAMQQTLDKEREASTARDQLAARKVQLELDIERLAQPGGSDDSRLRALADTLGGCLLSEIYDDITIDDAPYFSAMYGPARHAIVVPDLKGIKEKLVDLDDCPDDLYIIEGDADSFDDSGFDVDELDQAVCVHLNDRQLRYSRFPKVPLFGRAAREQRLEQLRDEREQVVEEHAKAAFDAQKLQRLYQSFNSFVATHMGVVFNADPEAALKIARDQRSQIQRQLSETAAQEQQQRSQLAAAREGLALLGKLSPLVSLLEDDTLAARFEEVEQQLSQLDEACSYLDRHGKAIAELEGLVSALDADPEQFDAMQADYEQADRQLQALKTKIFTVADLVERRHHFSYADSVELLNKSSELNEQLKAKLVAAERERNRNREALKQSRAQTNQYNQLLASLKSSHQAKLETVQEFERELQELGVRADVEAEERARLRRDELSERLHSSRSRRSQLEKAITSVELEMKGLVKRLRKVGKEYQEIRKLVVAAKAGWCAVLRLARESDVERRLHRREMAYMSADELRSLSDKSLGALRLAVADNDDLRDALRASEDVSRPERKVLFYIAVYQHLRERIRHDIIRTDDPVEAIEEMEVELARLSDELSAREQRLAISSDSVANIIRKTIQREQNRIRMLNQGLQNIGFGQVKGVRLNVKVRDTHESLLSGLAEQQEQHQDLFGNQRLSFSEAMAKLFQRLNPHIDMGQRSPQVMGEELLDYRNYLELSIEVNRGTDGWLQAESGALSTGEAIGTGQAILLMVVQSWEEESRRLRGKDIIPCRLLFLDEAARLDAKSIATLFELCERLDMQLLIAAPENISPEKGTTYKLVRKIFKDREHVHVVGLRGFGQEPKVTASLQEALTLAPEPA</sequence>
<feature type="coiled-coil region" evidence="10">
    <location>
        <begin position="780"/>
        <end position="807"/>
    </location>
</feature>
<dbReference type="Gene3D" id="1.20.5.420">
    <property type="entry name" value="Immunoglobulin FC, subunit C"/>
    <property type="match status" value="1"/>
</dbReference>
<protein>
    <submittedName>
        <fullName evidence="13">Chromosome partition protein MukB</fullName>
    </submittedName>
</protein>
<dbReference type="Gene3D" id="1.20.58.850">
    <property type="match status" value="1"/>
</dbReference>
<name>A0ABY5GHQ5_9GAMM</name>
<dbReference type="Gene3D" id="3.40.1140.10">
    <property type="match status" value="2"/>
</dbReference>
<keyword evidence="9" id="KW-0131">Cell cycle</keyword>
<accession>A0ABY5GHQ5</accession>
<dbReference type="InterPro" id="IPR042501">
    <property type="entry name" value="MukB_hinge_sf"/>
</dbReference>
<gene>
    <name evidence="13" type="primary">mukB</name>
    <name evidence="13" type="ORF">NNL38_05705</name>
</gene>
<evidence type="ECO:0000256" key="9">
    <source>
        <dbReference type="ARBA" id="ARBA00023306"/>
    </source>
</evidence>
<evidence type="ECO:0000256" key="6">
    <source>
        <dbReference type="ARBA" id="ARBA00023054"/>
    </source>
</evidence>
<evidence type="ECO:0000256" key="2">
    <source>
        <dbReference type="ARBA" id="ARBA00022618"/>
    </source>
</evidence>
<dbReference type="PANTHER" id="PTHR42963:SF1">
    <property type="entry name" value="DUF4476 DOMAIN-CONTAINING PROTEIN"/>
    <property type="match status" value="1"/>
</dbReference>
<reference evidence="13" key="1">
    <citation type="submission" date="2022-07" db="EMBL/GenBank/DDBJ databases">
        <title>Genome sequencing of Photobacterium atrarenae GJH2-4.</title>
        <authorList>
            <person name="Park S.-J."/>
        </authorList>
    </citation>
    <scope>NUCLEOTIDE SEQUENCE</scope>
    <source>
        <strain evidence="13">GJH2-4</strain>
    </source>
</reference>
<dbReference type="Pfam" id="PF04310">
    <property type="entry name" value="MukB"/>
    <property type="match status" value="1"/>
</dbReference>
<evidence type="ECO:0000259" key="11">
    <source>
        <dbReference type="Pfam" id="PF04310"/>
    </source>
</evidence>
<evidence type="ECO:0000313" key="13">
    <source>
        <dbReference type="EMBL" id="UTV28742.1"/>
    </source>
</evidence>
<dbReference type="InterPro" id="IPR050308">
    <property type="entry name" value="MukB/SMC"/>
</dbReference>
<dbReference type="InterPro" id="IPR012090">
    <property type="entry name" value="MukB"/>
</dbReference>
<dbReference type="InterPro" id="IPR032520">
    <property type="entry name" value="MukB_hinge"/>
</dbReference>
<dbReference type="InterPro" id="IPR007406">
    <property type="entry name" value="MukB_N_dom"/>
</dbReference>
<dbReference type="PIRSF" id="PIRSF005246">
    <property type="entry name" value="MukB"/>
    <property type="match status" value="1"/>
</dbReference>
<feature type="coiled-coil region" evidence="10">
    <location>
        <begin position="301"/>
        <end position="425"/>
    </location>
</feature>